<dbReference type="Proteomes" id="UP000603904">
    <property type="component" value="Unassembled WGS sequence"/>
</dbReference>
<sequence length="153" mass="15885">MLLRRLILIIGVTVVSASPAVAAEAWADGLSALPSARAVVPAPPAGQAPGTCGPGSPCAAVDCGPGRVCVPSPKQCFTTPCPQYDCVPASSVPRSDHRPPYPGSHPGQWRPRRPEQRPAYPQHWQTADHSESSPVSTPADSAANAGRVIDLQP</sequence>
<gene>
    <name evidence="3" type="ORF">Mco01_54280</name>
</gene>
<reference evidence="3 4" key="1">
    <citation type="submission" date="2021-01" db="EMBL/GenBank/DDBJ databases">
        <title>Whole genome shotgun sequence of Microbispora corallina NBRC 16416.</title>
        <authorList>
            <person name="Komaki H."/>
            <person name="Tamura T."/>
        </authorList>
    </citation>
    <scope>NUCLEOTIDE SEQUENCE [LARGE SCALE GENOMIC DNA]</scope>
    <source>
        <strain evidence="3 4">NBRC 16416</strain>
    </source>
</reference>
<protein>
    <recommendedName>
        <fullName evidence="5">Secreted protein</fullName>
    </recommendedName>
</protein>
<feature type="signal peptide" evidence="2">
    <location>
        <begin position="1"/>
        <end position="22"/>
    </location>
</feature>
<proteinExistence type="predicted"/>
<dbReference type="EMBL" id="BOOC01000030">
    <property type="protein sequence ID" value="GIH42428.1"/>
    <property type="molecule type" value="Genomic_DNA"/>
</dbReference>
<evidence type="ECO:0008006" key="5">
    <source>
        <dbReference type="Google" id="ProtNLM"/>
    </source>
</evidence>
<evidence type="ECO:0000256" key="2">
    <source>
        <dbReference type="SAM" id="SignalP"/>
    </source>
</evidence>
<feature type="chain" id="PRO_5045354805" description="Secreted protein" evidence="2">
    <location>
        <begin position="23"/>
        <end position="153"/>
    </location>
</feature>
<evidence type="ECO:0000313" key="3">
    <source>
        <dbReference type="EMBL" id="GIH42428.1"/>
    </source>
</evidence>
<evidence type="ECO:0000256" key="1">
    <source>
        <dbReference type="SAM" id="MobiDB-lite"/>
    </source>
</evidence>
<keyword evidence="4" id="KW-1185">Reference proteome</keyword>
<comment type="caution">
    <text evidence="3">The sequence shown here is derived from an EMBL/GenBank/DDBJ whole genome shotgun (WGS) entry which is preliminary data.</text>
</comment>
<feature type="region of interest" description="Disordered" evidence="1">
    <location>
        <begin position="88"/>
        <end position="153"/>
    </location>
</feature>
<keyword evidence="2" id="KW-0732">Signal</keyword>
<name>A0ABQ4G5S5_9ACTN</name>
<organism evidence="3 4">
    <name type="scientific">Microbispora corallina</name>
    <dbReference type="NCBI Taxonomy" id="83302"/>
    <lineage>
        <taxon>Bacteria</taxon>
        <taxon>Bacillati</taxon>
        <taxon>Actinomycetota</taxon>
        <taxon>Actinomycetes</taxon>
        <taxon>Streptosporangiales</taxon>
        <taxon>Streptosporangiaceae</taxon>
        <taxon>Microbispora</taxon>
    </lineage>
</organism>
<accession>A0ABQ4G5S5</accession>
<evidence type="ECO:0000313" key="4">
    <source>
        <dbReference type="Proteomes" id="UP000603904"/>
    </source>
</evidence>